<evidence type="ECO:0000256" key="8">
    <source>
        <dbReference type="SAM" id="Phobius"/>
    </source>
</evidence>
<evidence type="ECO:0000256" key="1">
    <source>
        <dbReference type="ARBA" id="ARBA00004429"/>
    </source>
</evidence>
<feature type="domain" description="Type II secretion system protein GspF" evidence="9">
    <location>
        <begin position="287"/>
        <end position="404"/>
    </location>
</feature>
<feature type="transmembrane region" description="Helical" evidence="8">
    <location>
        <begin position="230"/>
        <end position="250"/>
    </location>
</feature>
<dbReference type="PRINTS" id="PR00812">
    <property type="entry name" value="BCTERIALGSPF"/>
</dbReference>
<dbReference type="OrthoDB" id="9805682at2"/>
<dbReference type="Proteomes" id="UP000196880">
    <property type="component" value="Unassembled WGS sequence"/>
</dbReference>
<reference evidence="10 11" key="1">
    <citation type="submission" date="2017-03" db="EMBL/GenBank/DDBJ databases">
        <title>New species Polynucleobacter sp. MWH-EgelM1-30-B4.</title>
        <authorList>
            <person name="Hahn M.W."/>
        </authorList>
    </citation>
    <scope>NUCLEOTIDE SEQUENCE [LARGE SCALE GENOMIC DNA]</scope>
    <source>
        <strain evidence="10 11">MWH-EgelM1-30-B4</strain>
    </source>
</reference>
<accession>A0A210RY89</accession>
<dbReference type="GO" id="GO:0005886">
    <property type="term" value="C:plasma membrane"/>
    <property type="evidence" value="ECO:0007669"/>
    <property type="project" value="UniProtKB-SubCell"/>
</dbReference>
<evidence type="ECO:0000259" key="9">
    <source>
        <dbReference type="Pfam" id="PF00482"/>
    </source>
</evidence>
<dbReference type="RefSeq" id="WP_087910121.1">
    <property type="nucleotide sequence ID" value="NZ_NAIA01000003.1"/>
</dbReference>
<sequence length="414" mass="45610">MADFNWKGIKNTQYISGTISALTRDEAAYKLKEDGVIITHLVKGVREQEATEKKALTFNFKFSLPRKVKLVSIMIATKKMATMLRSGLAILPSLEMVKDQVEDPLLKKTFAEIYQDVEAGSSLSKAFGKHPDIFDSIYINLVRAGESSGSLDIFLDKLVLSIRKTIKIRKSIQSALLYPTILLIVATIVLAIMMIFVVPVFAQMFGNIGSQLPAPTLMIVNLSNFIRDPMGGGILAVLLIGGFVAFRMIIKRNIVIRKKWHQLILRMPLIGNMALHSNIAQVAMVYGNLTNAGVPVIEALDITAESSKNEVIRDGIQEAKRGVFSGEPLSALLGKIKVFPSTFSQLVSVGEQTGNMGEMLETISVFYEEEFDSSVDKMSQMMEPIMICFLGGVIGFILVAMYLPIFKMGQVVTG</sequence>
<evidence type="ECO:0000256" key="4">
    <source>
        <dbReference type="ARBA" id="ARBA00022519"/>
    </source>
</evidence>
<proteinExistence type="inferred from homology"/>
<comment type="subcellular location">
    <subcellularLocation>
        <location evidence="1">Cell inner membrane</location>
        <topology evidence="1">Multi-pass membrane protein</topology>
    </subcellularLocation>
</comment>
<dbReference type="AlphaFoldDB" id="A0A210RY89"/>
<gene>
    <name evidence="10" type="ORF">B6A14_09015</name>
</gene>
<keyword evidence="4" id="KW-0997">Cell inner membrane</keyword>
<name>A0A210RY89_9BURK</name>
<keyword evidence="6 8" id="KW-1133">Transmembrane helix</keyword>
<keyword evidence="11" id="KW-1185">Reference proteome</keyword>
<dbReference type="InterPro" id="IPR018076">
    <property type="entry name" value="T2SS_GspF_dom"/>
</dbReference>
<comment type="similarity">
    <text evidence="2">Belongs to the GSP F family.</text>
</comment>
<evidence type="ECO:0000256" key="5">
    <source>
        <dbReference type="ARBA" id="ARBA00022692"/>
    </source>
</evidence>
<keyword evidence="5 8" id="KW-0812">Transmembrane</keyword>
<dbReference type="InterPro" id="IPR042094">
    <property type="entry name" value="T2SS_GspF_sf"/>
</dbReference>
<evidence type="ECO:0000313" key="11">
    <source>
        <dbReference type="Proteomes" id="UP000196880"/>
    </source>
</evidence>
<evidence type="ECO:0000256" key="6">
    <source>
        <dbReference type="ARBA" id="ARBA00022989"/>
    </source>
</evidence>
<dbReference type="EMBL" id="NAIA01000003">
    <property type="protein sequence ID" value="OWF65887.1"/>
    <property type="molecule type" value="Genomic_DNA"/>
</dbReference>
<evidence type="ECO:0000256" key="7">
    <source>
        <dbReference type="ARBA" id="ARBA00023136"/>
    </source>
</evidence>
<dbReference type="PANTHER" id="PTHR30012">
    <property type="entry name" value="GENERAL SECRETION PATHWAY PROTEIN"/>
    <property type="match status" value="1"/>
</dbReference>
<evidence type="ECO:0000313" key="10">
    <source>
        <dbReference type="EMBL" id="OWF65887.1"/>
    </source>
</evidence>
<dbReference type="FunFam" id="1.20.81.30:FF:000001">
    <property type="entry name" value="Type II secretion system protein F"/>
    <property type="match status" value="1"/>
</dbReference>
<evidence type="ECO:0000256" key="3">
    <source>
        <dbReference type="ARBA" id="ARBA00022475"/>
    </source>
</evidence>
<dbReference type="Pfam" id="PF00482">
    <property type="entry name" value="T2SSF"/>
    <property type="match status" value="2"/>
</dbReference>
<dbReference type="Gene3D" id="1.20.81.30">
    <property type="entry name" value="Type II secretion system (T2SS), domain F"/>
    <property type="match status" value="2"/>
</dbReference>
<dbReference type="InterPro" id="IPR003004">
    <property type="entry name" value="GspF/PilC"/>
</dbReference>
<feature type="transmembrane region" description="Helical" evidence="8">
    <location>
        <begin position="176"/>
        <end position="202"/>
    </location>
</feature>
<dbReference type="GO" id="GO:0015628">
    <property type="term" value="P:protein secretion by the type II secretion system"/>
    <property type="evidence" value="ECO:0007669"/>
    <property type="project" value="TreeGrafter"/>
</dbReference>
<protein>
    <recommendedName>
        <fullName evidence="9">Type II secretion system protein GspF domain-containing protein</fullName>
    </recommendedName>
</protein>
<keyword evidence="3" id="KW-1003">Cell membrane</keyword>
<organism evidence="10 11">
    <name type="scientific">Polynucleobacter hirudinilacicola</name>
    <dbReference type="NCBI Taxonomy" id="1743166"/>
    <lineage>
        <taxon>Bacteria</taxon>
        <taxon>Pseudomonadati</taxon>
        <taxon>Pseudomonadota</taxon>
        <taxon>Betaproteobacteria</taxon>
        <taxon>Burkholderiales</taxon>
        <taxon>Burkholderiaceae</taxon>
        <taxon>Polynucleobacter</taxon>
    </lineage>
</organism>
<feature type="transmembrane region" description="Helical" evidence="8">
    <location>
        <begin position="385"/>
        <end position="405"/>
    </location>
</feature>
<evidence type="ECO:0000256" key="2">
    <source>
        <dbReference type="ARBA" id="ARBA00005745"/>
    </source>
</evidence>
<keyword evidence="7 8" id="KW-0472">Membrane</keyword>
<comment type="caution">
    <text evidence="10">The sequence shown here is derived from an EMBL/GenBank/DDBJ whole genome shotgun (WGS) entry which is preliminary data.</text>
</comment>
<dbReference type="PANTHER" id="PTHR30012:SF7">
    <property type="entry name" value="PROTEIN TRANSPORT PROTEIN HOFC HOMOLOG"/>
    <property type="match status" value="1"/>
</dbReference>
<feature type="domain" description="Type II secretion system protein GspF" evidence="9">
    <location>
        <begin position="77"/>
        <end position="199"/>
    </location>
</feature>